<dbReference type="AlphaFoldDB" id="A0A370D917"/>
<proteinExistence type="inferred from homology"/>
<evidence type="ECO:0000256" key="3">
    <source>
        <dbReference type="ARBA" id="ARBA00022833"/>
    </source>
</evidence>
<dbReference type="InterPro" id="IPR011057">
    <property type="entry name" value="Mss4-like_sf"/>
</dbReference>
<dbReference type="PANTHER" id="PTHR33337:SF40">
    <property type="entry name" value="CENP-V_GFA DOMAIN-CONTAINING PROTEIN-RELATED"/>
    <property type="match status" value="1"/>
</dbReference>
<evidence type="ECO:0000313" key="6">
    <source>
        <dbReference type="EMBL" id="RDH81402.1"/>
    </source>
</evidence>
<dbReference type="Proteomes" id="UP000254266">
    <property type="component" value="Unassembled WGS sequence"/>
</dbReference>
<sequence length="139" mass="15523">MSDITVSGSCLCGLVKYTVTGETKRFYHCHCQRCRKATGTGHASNLLITPHTSISWLQGEDKLSRYKVPEAERFYNCFCQNCGSPMPRVVPELDAVLIPAGSLNTKPPVNPQGHIFWDSRADWSCKDQLPVYAEYPPNS</sequence>
<gene>
    <name evidence="6" type="ORF">DIZ80_15050</name>
</gene>
<organism evidence="6 7">
    <name type="scientific">endosymbiont of Galathealinum brachiosum</name>
    <dbReference type="NCBI Taxonomy" id="2200906"/>
    <lineage>
        <taxon>Bacteria</taxon>
        <taxon>Pseudomonadati</taxon>
        <taxon>Pseudomonadota</taxon>
        <taxon>Gammaproteobacteria</taxon>
        <taxon>sulfur-oxidizing symbionts</taxon>
    </lineage>
</organism>
<dbReference type="EMBL" id="QFXC01000013">
    <property type="protein sequence ID" value="RDH81402.1"/>
    <property type="molecule type" value="Genomic_DNA"/>
</dbReference>
<dbReference type="GO" id="GO:0046872">
    <property type="term" value="F:metal ion binding"/>
    <property type="evidence" value="ECO:0007669"/>
    <property type="project" value="UniProtKB-KW"/>
</dbReference>
<keyword evidence="3" id="KW-0862">Zinc</keyword>
<dbReference type="PROSITE" id="PS51891">
    <property type="entry name" value="CENP_V_GFA"/>
    <property type="match status" value="1"/>
</dbReference>
<evidence type="ECO:0000313" key="7">
    <source>
        <dbReference type="Proteomes" id="UP000254266"/>
    </source>
</evidence>
<evidence type="ECO:0000256" key="2">
    <source>
        <dbReference type="ARBA" id="ARBA00022723"/>
    </source>
</evidence>
<comment type="similarity">
    <text evidence="1">Belongs to the Gfa family.</text>
</comment>
<keyword evidence="4" id="KW-0456">Lyase</keyword>
<dbReference type="Gene3D" id="3.90.1590.10">
    <property type="entry name" value="glutathione-dependent formaldehyde- activating enzyme (gfa)"/>
    <property type="match status" value="1"/>
</dbReference>
<accession>A0A370D917</accession>
<evidence type="ECO:0000256" key="4">
    <source>
        <dbReference type="ARBA" id="ARBA00023239"/>
    </source>
</evidence>
<dbReference type="GO" id="GO:0016846">
    <property type="term" value="F:carbon-sulfur lyase activity"/>
    <property type="evidence" value="ECO:0007669"/>
    <property type="project" value="InterPro"/>
</dbReference>
<dbReference type="Pfam" id="PF04828">
    <property type="entry name" value="GFA"/>
    <property type="match status" value="1"/>
</dbReference>
<keyword evidence="7" id="KW-1185">Reference proteome</keyword>
<protein>
    <submittedName>
        <fullName evidence="6">Aldehyde-activating protein</fullName>
    </submittedName>
</protein>
<feature type="domain" description="CENP-V/GFA" evidence="5">
    <location>
        <begin position="6"/>
        <end position="118"/>
    </location>
</feature>
<evidence type="ECO:0000259" key="5">
    <source>
        <dbReference type="PROSITE" id="PS51891"/>
    </source>
</evidence>
<evidence type="ECO:0000256" key="1">
    <source>
        <dbReference type="ARBA" id="ARBA00005495"/>
    </source>
</evidence>
<comment type="caution">
    <text evidence="6">The sequence shown here is derived from an EMBL/GenBank/DDBJ whole genome shotgun (WGS) entry which is preliminary data.</text>
</comment>
<dbReference type="SUPFAM" id="SSF51316">
    <property type="entry name" value="Mss4-like"/>
    <property type="match status" value="1"/>
</dbReference>
<name>A0A370D917_9GAMM</name>
<keyword evidence="2" id="KW-0479">Metal-binding</keyword>
<dbReference type="PANTHER" id="PTHR33337">
    <property type="entry name" value="GFA DOMAIN-CONTAINING PROTEIN"/>
    <property type="match status" value="1"/>
</dbReference>
<reference evidence="6 7" key="1">
    <citation type="journal article" date="2018" name="ISME J.">
        <title>Endosymbiont genomes yield clues of tubeworm success.</title>
        <authorList>
            <person name="Li Y."/>
            <person name="Liles M.R."/>
            <person name="Halanych K.M."/>
        </authorList>
    </citation>
    <scope>NUCLEOTIDE SEQUENCE [LARGE SCALE GENOMIC DNA]</scope>
    <source>
        <strain evidence="6">A1464</strain>
    </source>
</reference>
<dbReference type="InterPro" id="IPR006913">
    <property type="entry name" value="CENP-V/GFA"/>
</dbReference>